<evidence type="ECO:0000256" key="5">
    <source>
        <dbReference type="ARBA" id="ARBA00022833"/>
    </source>
</evidence>
<dbReference type="Pfam" id="PF18074">
    <property type="entry name" value="PriA_C"/>
    <property type="match status" value="1"/>
</dbReference>
<keyword evidence="3 8" id="KW-0479">Metal-binding</keyword>
<dbReference type="PANTHER" id="PTHR30580">
    <property type="entry name" value="PRIMOSOMAL PROTEIN N"/>
    <property type="match status" value="1"/>
</dbReference>
<dbReference type="InterPro" id="IPR041236">
    <property type="entry name" value="PriA_C"/>
</dbReference>
<feature type="domain" description="Helicase ATP-binding" evidence="9">
    <location>
        <begin position="207"/>
        <end position="373"/>
    </location>
</feature>
<evidence type="ECO:0000256" key="8">
    <source>
        <dbReference type="HAMAP-Rule" id="MF_00983"/>
    </source>
</evidence>
<name>A0ABS6SB67_9SPHN</name>
<sequence>MSRRPSRLRVLTLNAALPVLDYRPRDGCSADPGTIVRLPLGPREINGVVWETERLPAQEVDAAKLRPINGAWDAPPIPERLRRLIEWTARYYYASPSAVLRMAMPMPSALDGARTMTEYRLTGEMPVRLTPQRRQVFDRLPGRQGAVRELAAWADVSDGVIRGLVNAGFIAPVTLPADRPPPLPDPAFAPATLAPEQAAAAGEMIDAVAARQFAPFLLHGVTGSGKTETYLEAVAKALEMGGQALILLPEIALTEPLMRRVEARFGVRPVGWHSDLRMSERRAAWRAIARGEARLTVGARSALFLPYPNLRLIVVDEAHEQSFKQEEGVLYHARDVAVMRGKLEKIPVVLATATPPLETQVQAERGTYRELILPSRYGGATMPDISVIDLRVNQPPRQHWLAPPLVKAMAETLERGEQSLLFLNRRGYAPLTLCRHCGTRIECPNCSAWLVEHRLTQRLMCHHCGLTEPTPTLCPECGEPDTLVPCGPGVERIAEEVSALFPEARTLLATSDTIGSPAKARALVDAVEAREIDILIGTQLVTKGYHFPDLTLVGVVDADLALKGGDLRAGERSFQQIVQVAGRAGRGSKPGQVLIQTHQPEATVIDALVRADAAGFYEAEIEARRDAAMPPFGRLAALIVSGPDEQEVARTAQALGRAAPRDLEDFLVLGPAPAPLALLRGRYRHRLLAHAARRVDLDAVLGEWLAKVDIPRAVRLTVDIDPYSFV</sequence>
<feature type="binding site" evidence="8">
    <location>
        <position position="461"/>
    </location>
    <ligand>
        <name>Zn(2+)</name>
        <dbReference type="ChEBI" id="CHEBI:29105"/>
        <label>2</label>
    </ligand>
</feature>
<dbReference type="NCBIfam" id="NF004070">
    <property type="entry name" value="PRK05580.2-2"/>
    <property type="match status" value="1"/>
</dbReference>
<dbReference type="EC" id="5.6.2.4" evidence="8"/>
<gene>
    <name evidence="8" type="primary">priA</name>
    <name evidence="10" type="ORF">KCG44_02260</name>
</gene>
<comment type="subunit">
    <text evidence="8">Component of the replication restart primosome.</text>
</comment>
<dbReference type="InterPro" id="IPR041222">
    <property type="entry name" value="PriA_3primeBD"/>
</dbReference>
<feature type="binding site" evidence="8">
    <location>
        <position position="434"/>
    </location>
    <ligand>
        <name>Zn(2+)</name>
        <dbReference type="ChEBI" id="CHEBI:29105"/>
        <label>1</label>
    </ligand>
</feature>
<organism evidence="10 11">
    <name type="scientific">Pacificimonas pallii</name>
    <dbReference type="NCBI Taxonomy" id="2827236"/>
    <lineage>
        <taxon>Bacteria</taxon>
        <taxon>Pseudomonadati</taxon>
        <taxon>Pseudomonadota</taxon>
        <taxon>Alphaproteobacteria</taxon>
        <taxon>Sphingomonadales</taxon>
        <taxon>Sphingosinicellaceae</taxon>
        <taxon>Pacificimonas</taxon>
    </lineage>
</organism>
<dbReference type="EMBL" id="JAGSPA010000001">
    <property type="protein sequence ID" value="MBV7255604.1"/>
    <property type="molecule type" value="Genomic_DNA"/>
</dbReference>
<proteinExistence type="inferred from homology"/>
<keyword evidence="6 8" id="KW-0067">ATP-binding</keyword>
<evidence type="ECO:0000313" key="10">
    <source>
        <dbReference type="EMBL" id="MBV7255604.1"/>
    </source>
</evidence>
<evidence type="ECO:0000256" key="7">
    <source>
        <dbReference type="ARBA" id="ARBA00023125"/>
    </source>
</evidence>
<comment type="function">
    <text evidence="8">Initiates the restart of stalled replication forks, which reloads the replicative helicase on sites other than the origin of replication. Recognizes and binds to abandoned replication forks and remodels them to uncover a helicase loading site. Promotes assembly of the primosome at these replication forks.</text>
</comment>
<evidence type="ECO:0000259" key="9">
    <source>
        <dbReference type="PROSITE" id="PS51192"/>
    </source>
</evidence>
<dbReference type="Pfam" id="PF17764">
    <property type="entry name" value="PriA_3primeBD"/>
    <property type="match status" value="1"/>
</dbReference>
<comment type="catalytic activity">
    <reaction evidence="8">
        <text>ATP + H2O = ADP + phosphate + H(+)</text>
        <dbReference type="Rhea" id="RHEA:13065"/>
        <dbReference type="ChEBI" id="CHEBI:15377"/>
        <dbReference type="ChEBI" id="CHEBI:15378"/>
        <dbReference type="ChEBI" id="CHEBI:30616"/>
        <dbReference type="ChEBI" id="CHEBI:43474"/>
        <dbReference type="ChEBI" id="CHEBI:456216"/>
        <dbReference type="EC" id="5.6.2.4"/>
    </reaction>
</comment>
<evidence type="ECO:0000256" key="2">
    <source>
        <dbReference type="ARBA" id="ARBA00022705"/>
    </source>
</evidence>
<keyword evidence="8" id="KW-0413">Isomerase</keyword>
<accession>A0ABS6SB67</accession>
<dbReference type="SMART" id="SM00487">
    <property type="entry name" value="DEXDc"/>
    <property type="match status" value="1"/>
</dbReference>
<dbReference type="NCBIfam" id="TIGR00595">
    <property type="entry name" value="priA"/>
    <property type="match status" value="1"/>
</dbReference>
<comment type="cofactor">
    <cofactor evidence="8">
        <name>Zn(2+)</name>
        <dbReference type="ChEBI" id="CHEBI:29105"/>
    </cofactor>
    <text evidence="8">Binds 2 zinc ions per subunit.</text>
</comment>
<evidence type="ECO:0000313" key="11">
    <source>
        <dbReference type="Proteomes" id="UP000722336"/>
    </source>
</evidence>
<feature type="binding site" evidence="8">
    <location>
        <position position="474"/>
    </location>
    <ligand>
        <name>Zn(2+)</name>
        <dbReference type="ChEBI" id="CHEBI:29105"/>
        <label>1</label>
    </ligand>
</feature>
<feature type="binding site" evidence="8">
    <location>
        <position position="443"/>
    </location>
    <ligand>
        <name>Zn(2+)</name>
        <dbReference type="ChEBI" id="CHEBI:29105"/>
        <label>2</label>
    </ligand>
</feature>
<dbReference type="InterPro" id="IPR040498">
    <property type="entry name" value="PriA_CRR"/>
</dbReference>
<dbReference type="Pfam" id="PF18319">
    <property type="entry name" value="Zn_ribbon_PriA"/>
    <property type="match status" value="1"/>
</dbReference>
<dbReference type="InterPro" id="IPR014001">
    <property type="entry name" value="Helicase_ATP-bd"/>
</dbReference>
<keyword evidence="4 8" id="KW-0547">Nucleotide-binding</keyword>
<feature type="binding site" evidence="8">
    <location>
        <position position="477"/>
    </location>
    <ligand>
        <name>Zn(2+)</name>
        <dbReference type="ChEBI" id="CHEBI:29105"/>
        <label>1</label>
    </ligand>
</feature>
<dbReference type="PROSITE" id="PS51192">
    <property type="entry name" value="HELICASE_ATP_BIND_1"/>
    <property type="match status" value="1"/>
</dbReference>
<evidence type="ECO:0000256" key="4">
    <source>
        <dbReference type="ARBA" id="ARBA00022741"/>
    </source>
</evidence>
<dbReference type="HAMAP" id="MF_00983">
    <property type="entry name" value="PriA"/>
    <property type="match status" value="1"/>
</dbReference>
<dbReference type="InterPro" id="IPR005259">
    <property type="entry name" value="PriA"/>
</dbReference>
<protein>
    <recommendedName>
        <fullName evidence="8">Replication restart protein PriA</fullName>
    </recommendedName>
    <alternativeName>
        <fullName evidence="8">ATP-dependent DNA helicase PriA</fullName>
        <ecNumber evidence="8">5.6.2.4</ecNumber>
    </alternativeName>
    <alternativeName>
        <fullName evidence="8">DNA 3'-5' helicase PriA</fullName>
    </alternativeName>
</protein>
<keyword evidence="8 10" id="KW-0378">Hydrolase</keyword>
<dbReference type="SMART" id="SM00490">
    <property type="entry name" value="HELICc"/>
    <property type="match status" value="1"/>
</dbReference>
<evidence type="ECO:0000256" key="3">
    <source>
        <dbReference type="ARBA" id="ARBA00022723"/>
    </source>
</evidence>
<dbReference type="Proteomes" id="UP000722336">
    <property type="component" value="Unassembled WGS sequence"/>
</dbReference>
<keyword evidence="8" id="KW-0347">Helicase</keyword>
<keyword evidence="1 8" id="KW-0639">Primosome</keyword>
<comment type="similarity">
    <text evidence="8">Belongs to the helicase family. PriA subfamily.</text>
</comment>
<dbReference type="GO" id="GO:0016787">
    <property type="term" value="F:hydrolase activity"/>
    <property type="evidence" value="ECO:0007669"/>
    <property type="project" value="UniProtKB-KW"/>
</dbReference>
<comment type="catalytic activity">
    <reaction evidence="8">
        <text>Couples ATP hydrolysis with the unwinding of duplex DNA by translocating in the 3'-5' direction.</text>
        <dbReference type="EC" id="5.6.2.4"/>
    </reaction>
</comment>
<dbReference type="InterPro" id="IPR011545">
    <property type="entry name" value="DEAD/DEAH_box_helicase_dom"/>
</dbReference>
<keyword evidence="11" id="KW-1185">Reference proteome</keyword>
<reference evidence="10 11" key="1">
    <citation type="submission" date="2021-04" db="EMBL/GenBank/DDBJ databases">
        <authorList>
            <person name="Pira H."/>
            <person name="Risdian C."/>
            <person name="Wink J."/>
        </authorList>
    </citation>
    <scope>NUCLEOTIDE SEQUENCE [LARGE SCALE GENOMIC DNA]</scope>
    <source>
        <strain evidence="10 11">WHA3</strain>
    </source>
</reference>
<comment type="caution">
    <text evidence="10">The sequence shown here is derived from an EMBL/GenBank/DDBJ whole genome shotgun (WGS) entry which is preliminary data.</text>
</comment>
<feature type="binding site" evidence="8">
    <location>
        <position position="446"/>
    </location>
    <ligand>
        <name>Zn(2+)</name>
        <dbReference type="ChEBI" id="CHEBI:29105"/>
        <label>2</label>
    </ligand>
</feature>
<dbReference type="Pfam" id="PF00270">
    <property type="entry name" value="DEAD"/>
    <property type="match status" value="1"/>
</dbReference>
<dbReference type="PANTHER" id="PTHR30580:SF0">
    <property type="entry name" value="PRIMOSOMAL PROTEIN N"/>
    <property type="match status" value="1"/>
</dbReference>
<keyword evidence="5 8" id="KW-0862">Zinc</keyword>
<dbReference type="RefSeq" id="WP_218443947.1">
    <property type="nucleotide sequence ID" value="NZ_JAGSPA010000001.1"/>
</dbReference>
<feature type="binding site" evidence="8">
    <location>
        <position position="464"/>
    </location>
    <ligand>
        <name>Zn(2+)</name>
        <dbReference type="ChEBI" id="CHEBI:29105"/>
        <label>2</label>
    </ligand>
</feature>
<feature type="binding site" evidence="8">
    <location>
        <position position="437"/>
    </location>
    <ligand>
        <name>Zn(2+)</name>
        <dbReference type="ChEBI" id="CHEBI:29105"/>
        <label>1</label>
    </ligand>
</feature>
<dbReference type="InterPro" id="IPR001650">
    <property type="entry name" value="Helicase_C-like"/>
</dbReference>
<evidence type="ECO:0000256" key="1">
    <source>
        <dbReference type="ARBA" id="ARBA00022515"/>
    </source>
</evidence>
<dbReference type="CDD" id="cd18804">
    <property type="entry name" value="SF2_C_priA"/>
    <property type="match status" value="1"/>
</dbReference>
<keyword evidence="2 8" id="KW-0235">DNA replication</keyword>
<keyword evidence="7 8" id="KW-0238">DNA-binding</keyword>
<evidence type="ECO:0000256" key="6">
    <source>
        <dbReference type="ARBA" id="ARBA00022840"/>
    </source>
</evidence>